<comment type="caution">
    <text evidence="9">The sequence shown here is derived from an EMBL/GenBank/DDBJ whole genome shotgun (WGS) entry which is preliminary data.</text>
</comment>
<comment type="function">
    <text evidence="1">Needed for flagellar regrowth and assembly.</text>
</comment>
<dbReference type="GO" id="GO:0005829">
    <property type="term" value="C:cytosol"/>
    <property type="evidence" value="ECO:0007669"/>
    <property type="project" value="TreeGrafter"/>
</dbReference>
<dbReference type="InterPro" id="IPR018035">
    <property type="entry name" value="Flagellar_FliH/T3SS_HrpE"/>
</dbReference>
<evidence type="ECO:0000256" key="3">
    <source>
        <dbReference type="ARBA" id="ARBA00016507"/>
    </source>
</evidence>
<evidence type="ECO:0000256" key="5">
    <source>
        <dbReference type="ARBA" id="ARBA00022795"/>
    </source>
</evidence>
<evidence type="ECO:0000256" key="6">
    <source>
        <dbReference type="ARBA" id="ARBA00022927"/>
    </source>
</evidence>
<protein>
    <recommendedName>
        <fullName evidence="3">Flagellar assembly protein FliH</fullName>
    </recommendedName>
</protein>
<accession>A0A2J6WGK0</accession>
<keyword evidence="5" id="KW-1005">Bacterial flagellum biogenesis</keyword>
<reference evidence="9 10" key="1">
    <citation type="submission" date="2018-01" db="EMBL/GenBank/DDBJ databases">
        <title>Metagenomic assembled genomes from two thermal pools in the Uzon Caldera, Kamchatka, Russia.</title>
        <authorList>
            <person name="Wilkins L."/>
            <person name="Ettinger C."/>
        </authorList>
    </citation>
    <scope>NUCLEOTIDE SEQUENCE [LARGE SCALE GENOMIC DNA]</scope>
    <source>
        <strain evidence="9">ZAV-05</strain>
    </source>
</reference>
<evidence type="ECO:0000313" key="9">
    <source>
        <dbReference type="EMBL" id="PMP69511.1"/>
    </source>
</evidence>
<dbReference type="PANTHER" id="PTHR34982">
    <property type="entry name" value="YOP PROTEINS TRANSLOCATION PROTEIN L"/>
    <property type="match status" value="1"/>
</dbReference>
<evidence type="ECO:0000256" key="4">
    <source>
        <dbReference type="ARBA" id="ARBA00022448"/>
    </source>
</evidence>
<evidence type="ECO:0000256" key="1">
    <source>
        <dbReference type="ARBA" id="ARBA00003041"/>
    </source>
</evidence>
<dbReference type="GO" id="GO:0044781">
    <property type="term" value="P:bacterial-type flagellum organization"/>
    <property type="evidence" value="ECO:0007669"/>
    <property type="project" value="UniProtKB-KW"/>
</dbReference>
<dbReference type="EMBL" id="PNIN01000071">
    <property type="protein sequence ID" value="PMP69511.1"/>
    <property type="molecule type" value="Genomic_DNA"/>
</dbReference>
<comment type="similarity">
    <text evidence="2">Belongs to the FliH family.</text>
</comment>
<dbReference type="PANTHER" id="PTHR34982:SF1">
    <property type="entry name" value="FLAGELLAR ASSEMBLY PROTEIN FLIH"/>
    <property type="match status" value="1"/>
</dbReference>
<feature type="domain" description="Flagellar assembly protein FliH/Type III secretion system HrpE" evidence="8">
    <location>
        <begin position="135"/>
        <end position="242"/>
    </location>
</feature>
<evidence type="ECO:0000313" key="10">
    <source>
        <dbReference type="Proteomes" id="UP000242881"/>
    </source>
</evidence>
<keyword evidence="6" id="KW-0653">Protein transport</keyword>
<evidence type="ECO:0000256" key="7">
    <source>
        <dbReference type="ARBA" id="ARBA00023225"/>
    </source>
</evidence>
<keyword evidence="4" id="KW-0813">Transport</keyword>
<organism evidence="9 10">
    <name type="scientific">Calditerrivibrio nitroreducens</name>
    <dbReference type="NCBI Taxonomy" id="477976"/>
    <lineage>
        <taxon>Bacteria</taxon>
        <taxon>Pseudomonadati</taxon>
        <taxon>Deferribacterota</taxon>
        <taxon>Deferribacteres</taxon>
        <taxon>Deferribacterales</taxon>
        <taxon>Calditerrivibrionaceae</taxon>
    </lineage>
</organism>
<dbReference type="Pfam" id="PF02108">
    <property type="entry name" value="FliH"/>
    <property type="match status" value="1"/>
</dbReference>
<dbReference type="Proteomes" id="UP000242881">
    <property type="component" value="Unassembled WGS sequence"/>
</dbReference>
<keyword evidence="7" id="KW-1006">Bacterial flagellum protein export</keyword>
<dbReference type="GO" id="GO:0015031">
    <property type="term" value="P:protein transport"/>
    <property type="evidence" value="ECO:0007669"/>
    <property type="project" value="UniProtKB-KW"/>
</dbReference>
<gene>
    <name evidence="9" type="ORF">C0187_06900</name>
</gene>
<sequence>MPRKIVKRGDNKGFSSFTFKTFSTVDRGVSVFSYKPFEIKKEQIIEEKTEEAPEDNPEEISTLTVLQQEYEEKLKEEYERGLKDGLEKGFITGKEEGLAEGYRKGYAEAEQKLNKEYQAKREDYLNLLQNELSGIQNYIKRLHSFLDEIDGEIPKVLLNLINEIVGVERKINDKLVINIVKKAFSKLKDIEITDIIVNPKDVEIVQEYFPGYNVIGDGGILQGSARIKTKIGEADFSIESILNDLTKNIYEELGIN</sequence>
<evidence type="ECO:0000256" key="2">
    <source>
        <dbReference type="ARBA" id="ARBA00006602"/>
    </source>
</evidence>
<proteinExistence type="inferred from homology"/>
<dbReference type="AlphaFoldDB" id="A0A2J6WGK0"/>
<dbReference type="InterPro" id="IPR051472">
    <property type="entry name" value="T3SS_Stator/FliH"/>
</dbReference>
<name>A0A2J6WGK0_9BACT</name>
<evidence type="ECO:0000259" key="8">
    <source>
        <dbReference type="Pfam" id="PF02108"/>
    </source>
</evidence>